<dbReference type="Pfam" id="PF00646">
    <property type="entry name" value="F-box"/>
    <property type="match status" value="1"/>
</dbReference>
<dbReference type="SMART" id="SM00579">
    <property type="entry name" value="FBD"/>
    <property type="match status" value="1"/>
</dbReference>
<evidence type="ECO:0000313" key="4">
    <source>
        <dbReference type="RefSeq" id="XP_021287385.1"/>
    </source>
</evidence>
<feature type="compositionally biased region" description="Basic and acidic residues" evidence="1">
    <location>
        <begin position="14"/>
        <end position="26"/>
    </location>
</feature>
<dbReference type="SUPFAM" id="SSF52047">
    <property type="entry name" value="RNI-like"/>
    <property type="match status" value="1"/>
</dbReference>
<dbReference type="InterPro" id="IPR036047">
    <property type="entry name" value="F-box-like_dom_sf"/>
</dbReference>
<evidence type="ECO:0000256" key="1">
    <source>
        <dbReference type="SAM" id="MobiDB-lite"/>
    </source>
</evidence>
<gene>
    <name evidence="4" type="primary">LOC110418888</name>
</gene>
<keyword evidence="3" id="KW-1185">Reference proteome</keyword>
<dbReference type="InterPro" id="IPR053781">
    <property type="entry name" value="F-box_AtFBL13-like"/>
</dbReference>
<dbReference type="InterPro" id="IPR050232">
    <property type="entry name" value="FBL13/AtMIF1-like"/>
</dbReference>
<evidence type="ECO:0000313" key="3">
    <source>
        <dbReference type="Proteomes" id="UP000504621"/>
    </source>
</evidence>
<accession>A0A6J1AKG9</accession>
<dbReference type="CDD" id="cd22160">
    <property type="entry name" value="F-box_AtFBL13-like"/>
    <property type="match status" value="1"/>
</dbReference>
<dbReference type="Proteomes" id="UP000504621">
    <property type="component" value="Unplaced"/>
</dbReference>
<sequence length="454" mass="51113">MATDASPLSPMREMSLERQDASQGEDRISSLPDDVLVHILSFLPTKEAVRTSVLSTRWKILWISLPNLNFEDPGPIQDIRGSSLKVVDRSLHHRNACKRKLSPILQKEVDEFGFSPWLSAVIRLLIKPTYVTLPDCLFTSESLISLVLRSHCTLKVPAPVRFPSLKVLKLSGVRFKDEQSCQELFSGCLVLEELVLEQCDWNNIDEIYIDIPTLMKFSLSNYKAGLIKNGNCKIKVNTANLSHLSLRISLLVQLVPYNPILPVLDRAQVDIIGFRNRGENYHLAMKLLAGLQNANSVSVNVNLLRLLEGAENLEAGLPTFHNLTHLHVRPDHYFPGAYTVGALMYLLQKAPKLETLGIASGFKPQDQDWFFQTLPCFSSCLKSFAILCFEATAASIQLLKHLCQHAPVLKKISLFCNCDFKDETKYQVLRVLRESKIVEIGFYPVKLESSISII</sequence>
<dbReference type="Pfam" id="PF23622">
    <property type="entry name" value="LRR_At1g61320_AtMIF1"/>
    <property type="match status" value="1"/>
</dbReference>
<dbReference type="Gene3D" id="3.80.10.10">
    <property type="entry name" value="Ribonuclease Inhibitor"/>
    <property type="match status" value="1"/>
</dbReference>
<dbReference type="InterPro" id="IPR055357">
    <property type="entry name" value="LRR_At1g61320_AtMIF1"/>
</dbReference>
<dbReference type="InterPro" id="IPR006566">
    <property type="entry name" value="FBD"/>
</dbReference>
<feature type="domain" description="F-box" evidence="2">
    <location>
        <begin position="25"/>
        <end position="73"/>
    </location>
</feature>
<dbReference type="Gene3D" id="1.20.1280.50">
    <property type="match status" value="1"/>
</dbReference>
<name>A0A6J1AKG9_9ROSI</name>
<dbReference type="InterPro" id="IPR032675">
    <property type="entry name" value="LRR_dom_sf"/>
</dbReference>
<dbReference type="PANTHER" id="PTHR31900:SF30">
    <property type="entry name" value="SUPERFAMILY PROTEIN, PUTATIVE-RELATED"/>
    <property type="match status" value="1"/>
</dbReference>
<protein>
    <submittedName>
        <fullName evidence="4">F-box/LRR-repeat protein At4g14103-like</fullName>
    </submittedName>
</protein>
<evidence type="ECO:0000259" key="2">
    <source>
        <dbReference type="PROSITE" id="PS50181"/>
    </source>
</evidence>
<proteinExistence type="predicted"/>
<dbReference type="OrthoDB" id="1298252at2759"/>
<dbReference type="AlphaFoldDB" id="A0A6J1AKG9"/>
<dbReference type="SUPFAM" id="SSF81383">
    <property type="entry name" value="F-box domain"/>
    <property type="match status" value="1"/>
</dbReference>
<organism evidence="3 4">
    <name type="scientific">Herrania umbratica</name>
    <dbReference type="NCBI Taxonomy" id="108875"/>
    <lineage>
        <taxon>Eukaryota</taxon>
        <taxon>Viridiplantae</taxon>
        <taxon>Streptophyta</taxon>
        <taxon>Embryophyta</taxon>
        <taxon>Tracheophyta</taxon>
        <taxon>Spermatophyta</taxon>
        <taxon>Magnoliopsida</taxon>
        <taxon>eudicotyledons</taxon>
        <taxon>Gunneridae</taxon>
        <taxon>Pentapetalae</taxon>
        <taxon>rosids</taxon>
        <taxon>malvids</taxon>
        <taxon>Malvales</taxon>
        <taxon>Malvaceae</taxon>
        <taxon>Byttnerioideae</taxon>
        <taxon>Herrania</taxon>
    </lineage>
</organism>
<dbReference type="GeneID" id="110418888"/>
<dbReference type="SMART" id="SM00256">
    <property type="entry name" value="FBOX"/>
    <property type="match status" value="1"/>
</dbReference>
<dbReference type="InterPro" id="IPR001810">
    <property type="entry name" value="F-box_dom"/>
</dbReference>
<feature type="region of interest" description="Disordered" evidence="1">
    <location>
        <begin position="1"/>
        <end position="26"/>
    </location>
</feature>
<reference evidence="4" key="1">
    <citation type="submission" date="2025-08" db="UniProtKB">
        <authorList>
            <consortium name="RefSeq"/>
        </authorList>
    </citation>
    <scope>IDENTIFICATION</scope>
    <source>
        <tissue evidence="4">Leaf</tissue>
    </source>
</reference>
<dbReference type="RefSeq" id="XP_021287385.1">
    <property type="nucleotide sequence ID" value="XM_021431710.1"/>
</dbReference>
<dbReference type="PANTHER" id="PTHR31900">
    <property type="entry name" value="F-BOX/RNI SUPERFAMILY PROTEIN-RELATED"/>
    <property type="match status" value="1"/>
</dbReference>
<dbReference type="PROSITE" id="PS50181">
    <property type="entry name" value="FBOX"/>
    <property type="match status" value="1"/>
</dbReference>